<feature type="compositionally biased region" description="Low complexity" evidence="1">
    <location>
        <begin position="41"/>
        <end position="60"/>
    </location>
</feature>
<dbReference type="EMBL" id="GEDG01018279">
    <property type="protein sequence ID" value="JAP20926.1"/>
    <property type="molecule type" value="Transcribed_RNA"/>
</dbReference>
<feature type="compositionally biased region" description="Polar residues" evidence="1">
    <location>
        <begin position="25"/>
        <end position="40"/>
    </location>
</feature>
<reference evidence="2" key="1">
    <citation type="submission" date="2015-12" db="EMBL/GenBank/DDBJ databases">
        <title>Gene expression during late stages of embryo sac development: a critical building block for successful pollen-pistil interactions.</title>
        <authorList>
            <person name="Liu Y."/>
            <person name="Joly V."/>
            <person name="Sabar M."/>
            <person name="Matton D.P."/>
        </authorList>
    </citation>
    <scope>NUCLEOTIDE SEQUENCE</scope>
</reference>
<accession>A0A0V0HKC1</accession>
<protein>
    <submittedName>
        <fullName evidence="2">Putative ovule protein</fullName>
    </submittedName>
</protein>
<sequence>MSNRYSNQNRNEKTQKKFVPKKEMQTSQTLANSFRQSVSIKSEGSSNAVNSSSAGSSAGEVKSRVRMGESGAWVSAAIPSGKFVDYLPQDEAVAAGLGADEGGYWVVGRIVGYGLKNRVKRVVQ</sequence>
<name>A0A0V0HKC1_SOLCH</name>
<organism evidence="2">
    <name type="scientific">Solanum chacoense</name>
    <name type="common">Chaco potato</name>
    <dbReference type="NCBI Taxonomy" id="4108"/>
    <lineage>
        <taxon>Eukaryota</taxon>
        <taxon>Viridiplantae</taxon>
        <taxon>Streptophyta</taxon>
        <taxon>Embryophyta</taxon>
        <taxon>Tracheophyta</taxon>
        <taxon>Spermatophyta</taxon>
        <taxon>Magnoliopsida</taxon>
        <taxon>eudicotyledons</taxon>
        <taxon>Gunneridae</taxon>
        <taxon>Pentapetalae</taxon>
        <taxon>asterids</taxon>
        <taxon>lamiids</taxon>
        <taxon>Solanales</taxon>
        <taxon>Solanaceae</taxon>
        <taxon>Solanoideae</taxon>
        <taxon>Solaneae</taxon>
        <taxon>Solanum</taxon>
    </lineage>
</organism>
<evidence type="ECO:0000313" key="2">
    <source>
        <dbReference type="EMBL" id="JAP20926.1"/>
    </source>
</evidence>
<feature type="compositionally biased region" description="Basic and acidic residues" evidence="1">
    <location>
        <begin position="10"/>
        <end position="24"/>
    </location>
</feature>
<dbReference type="AlphaFoldDB" id="A0A0V0HKC1"/>
<evidence type="ECO:0000256" key="1">
    <source>
        <dbReference type="SAM" id="MobiDB-lite"/>
    </source>
</evidence>
<proteinExistence type="predicted"/>
<feature type="region of interest" description="Disordered" evidence="1">
    <location>
        <begin position="1"/>
        <end position="62"/>
    </location>
</feature>